<proteinExistence type="predicted"/>
<organism evidence="1 2">
    <name type="scientific">Pholiota conissans</name>
    <dbReference type="NCBI Taxonomy" id="109636"/>
    <lineage>
        <taxon>Eukaryota</taxon>
        <taxon>Fungi</taxon>
        <taxon>Dikarya</taxon>
        <taxon>Basidiomycota</taxon>
        <taxon>Agaricomycotina</taxon>
        <taxon>Agaricomycetes</taxon>
        <taxon>Agaricomycetidae</taxon>
        <taxon>Agaricales</taxon>
        <taxon>Agaricineae</taxon>
        <taxon>Strophariaceae</taxon>
        <taxon>Pholiota</taxon>
    </lineage>
</organism>
<name>A0A9P6CRH2_9AGAR</name>
<evidence type="ECO:0000313" key="1">
    <source>
        <dbReference type="EMBL" id="KAF9470064.1"/>
    </source>
</evidence>
<sequence length="222" mass="25702">LVGWLPIVKEDSNETGKKDFVNLKRVVWHEGFKELFESIIQYAKTGIMKLCGDGIRRWLFPIILMLSADYEEQCVMALIRGIGSACPCPKCLDIYKKAQQLESEEEKEALLKSVGLRDIENVFWSLERTDVYAALSWDRLHSYHGGMFSDHLWVQFKKAIMKAGEYTDGRKYEDMSKIIVFASHNILSETDRGYLLLQLIRSYLELDMYASLTMHTDRTLEA</sequence>
<feature type="non-terminal residue" evidence="1">
    <location>
        <position position="222"/>
    </location>
</feature>
<dbReference type="OrthoDB" id="3239511at2759"/>
<feature type="non-terminal residue" evidence="1">
    <location>
        <position position="1"/>
    </location>
</feature>
<dbReference type="EMBL" id="MU156346">
    <property type="protein sequence ID" value="KAF9470064.1"/>
    <property type="molecule type" value="Genomic_DNA"/>
</dbReference>
<dbReference type="Proteomes" id="UP000807469">
    <property type="component" value="Unassembled WGS sequence"/>
</dbReference>
<gene>
    <name evidence="1" type="ORF">BDN70DRAFT_770837</name>
</gene>
<dbReference type="Pfam" id="PF18759">
    <property type="entry name" value="Plavaka"/>
    <property type="match status" value="1"/>
</dbReference>
<dbReference type="AlphaFoldDB" id="A0A9P6CRH2"/>
<protein>
    <submittedName>
        <fullName evidence="1">Uncharacterized protein</fullName>
    </submittedName>
</protein>
<evidence type="ECO:0000313" key="2">
    <source>
        <dbReference type="Proteomes" id="UP000807469"/>
    </source>
</evidence>
<keyword evidence="2" id="KW-1185">Reference proteome</keyword>
<comment type="caution">
    <text evidence="1">The sequence shown here is derived from an EMBL/GenBank/DDBJ whole genome shotgun (WGS) entry which is preliminary data.</text>
</comment>
<dbReference type="InterPro" id="IPR041078">
    <property type="entry name" value="Plavaka"/>
</dbReference>
<accession>A0A9P6CRH2</accession>
<reference evidence="1" key="1">
    <citation type="submission" date="2020-11" db="EMBL/GenBank/DDBJ databases">
        <authorList>
            <consortium name="DOE Joint Genome Institute"/>
            <person name="Ahrendt S."/>
            <person name="Riley R."/>
            <person name="Andreopoulos W."/>
            <person name="Labutti K."/>
            <person name="Pangilinan J."/>
            <person name="Ruiz-Duenas F.J."/>
            <person name="Barrasa J.M."/>
            <person name="Sanchez-Garcia M."/>
            <person name="Camarero S."/>
            <person name="Miyauchi S."/>
            <person name="Serrano A."/>
            <person name="Linde D."/>
            <person name="Babiker R."/>
            <person name="Drula E."/>
            <person name="Ayuso-Fernandez I."/>
            <person name="Pacheco R."/>
            <person name="Padilla G."/>
            <person name="Ferreira P."/>
            <person name="Barriuso J."/>
            <person name="Kellner H."/>
            <person name="Castanera R."/>
            <person name="Alfaro M."/>
            <person name="Ramirez L."/>
            <person name="Pisabarro A.G."/>
            <person name="Kuo A."/>
            <person name="Tritt A."/>
            <person name="Lipzen A."/>
            <person name="He G."/>
            <person name="Yan M."/>
            <person name="Ng V."/>
            <person name="Cullen D."/>
            <person name="Martin F."/>
            <person name="Rosso M.-N."/>
            <person name="Henrissat B."/>
            <person name="Hibbett D."/>
            <person name="Martinez A.T."/>
            <person name="Grigoriev I.V."/>
        </authorList>
    </citation>
    <scope>NUCLEOTIDE SEQUENCE</scope>
    <source>
        <strain evidence="1">CIRM-BRFM 674</strain>
    </source>
</reference>